<dbReference type="Proteomes" id="UP001620408">
    <property type="component" value="Unassembled WGS sequence"/>
</dbReference>
<dbReference type="InterPro" id="IPR035242">
    <property type="entry name" value="DUF5329"/>
</dbReference>
<dbReference type="Pfam" id="PF17263">
    <property type="entry name" value="DUF5329"/>
    <property type="match status" value="1"/>
</dbReference>
<reference evidence="1 2" key="1">
    <citation type="submission" date="2020-10" db="EMBL/GenBank/DDBJ databases">
        <title>Phylogeny of dyella-like bacteria.</title>
        <authorList>
            <person name="Fu J."/>
        </authorList>
    </citation>
    <scope>NUCLEOTIDE SEQUENCE [LARGE SCALE GENOMIC DNA]</scope>
    <source>
        <strain evidence="1 2">BB4</strain>
    </source>
</reference>
<gene>
    <name evidence="1" type="ORF">ISS97_05695</name>
</gene>
<evidence type="ECO:0000313" key="1">
    <source>
        <dbReference type="EMBL" id="MFK2916749.1"/>
    </source>
</evidence>
<dbReference type="EMBL" id="JADIKD010000007">
    <property type="protein sequence ID" value="MFK2916749.1"/>
    <property type="molecule type" value="Genomic_DNA"/>
</dbReference>
<protein>
    <submittedName>
        <fullName evidence="1">DUF5329 domain-containing protein</fullName>
    </submittedName>
</protein>
<accession>A0ABW8K1G3</accession>
<evidence type="ECO:0000313" key="2">
    <source>
        <dbReference type="Proteomes" id="UP001620408"/>
    </source>
</evidence>
<organism evidence="1 2">
    <name type="scientific">Dyella koreensis</name>
    <dbReference type="NCBI Taxonomy" id="311235"/>
    <lineage>
        <taxon>Bacteria</taxon>
        <taxon>Pseudomonadati</taxon>
        <taxon>Pseudomonadota</taxon>
        <taxon>Gammaproteobacteria</taxon>
        <taxon>Lysobacterales</taxon>
        <taxon>Rhodanobacteraceae</taxon>
        <taxon>Dyella</taxon>
    </lineage>
</organism>
<keyword evidence="2" id="KW-1185">Reference proteome</keyword>
<proteinExistence type="predicted"/>
<name>A0ABW8K1G3_9GAMM</name>
<sequence length="116" mass="12756">MFVLMTALPVSAAQAALDAKGQQEVRALLAFVGASHCTFIRNGSSYSATEAQAHMQQKLDYLLRKDRVNSAEEFIERAGSESSMSGKPYKVSCDGKEQLSGDWLREELERLREVGG</sequence>
<comment type="caution">
    <text evidence="1">The sequence shown here is derived from an EMBL/GenBank/DDBJ whole genome shotgun (WGS) entry which is preliminary data.</text>
</comment>